<gene>
    <name evidence="2" type="ordered locus">TERTU_3994</name>
</gene>
<evidence type="ECO:0000259" key="1">
    <source>
        <dbReference type="PROSITE" id="PS51186"/>
    </source>
</evidence>
<dbReference type="HOGENOM" id="CLU_112329_1_0_6"/>
<organism evidence="2 3">
    <name type="scientific">Teredinibacter turnerae (strain ATCC 39867 / T7901)</name>
    <dbReference type="NCBI Taxonomy" id="377629"/>
    <lineage>
        <taxon>Bacteria</taxon>
        <taxon>Pseudomonadati</taxon>
        <taxon>Pseudomonadota</taxon>
        <taxon>Gammaproteobacteria</taxon>
        <taxon>Cellvibrionales</taxon>
        <taxon>Cellvibrionaceae</taxon>
        <taxon>Teredinibacter</taxon>
    </lineage>
</organism>
<dbReference type="Proteomes" id="UP000009080">
    <property type="component" value="Chromosome"/>
</dbReference>
<feature type="domain" description="N-acetyltransferase" evidence="1">
    <location>
        <begin position="18"/>
        <end position="163"/>
    </location>
</feature>
<keyword evidence="3" id="KW-1185">Reference proteome</keyword>
<evidence type="ECO:0000313" key="2">
    <source>
        <dbReference type="EMBL" id="ACR12302.1"/>
    </source>
</evidence>
<dbReference type="STRING" id="377629.TERTU_3994"/>
<proteinExistence type="predicted"/>
<dbReference type="RefSeq" id="WP_015818414.1">
    <property type="nucleotide sequence ID" value="NC_012997.1"/>
</dbReference>
<sequence length="163" mass="18873">MATFNLQPIPANQRGVLEVLFQFYLYELSAIVELRQSDDGYFSYDFSVLDKYWSAPDHYPYFISAESGIAGFVLVRQYPGLDQRYDIEQFFILAAHKRKGLGASALAQLLEKYPGDWQIRVLPENLVAHRFWQRSIERAIGLQCTPTAKLEDNLVMDFYEFAV</sequence>
<dbReference type="KEGG" id="ttu:TERTU_3994"/>
<dbReference type="SUPFAM" id="SSF55729">
    <property type="entry name" value="Acyl-CoA N-acyltransferases (Nat)"/>
    <property type="match status" value="1"/>
</dbReference>
<dbReference type="eggNOG" id="COG5628">
    <property type="taxonomic scope" value="Bacteria"/>
</dbReference>
<dbReference type="EMBL" id="CP001614">
    <property type="protein sequence ID" value="ACR12302.1"/>
    <property type="molecule type" value="Genomic_DNA"/>
</dbReference>
<evidence type="ECO:0000313" key="3">
    <source>
        <dbReference type="Proteomes" id="UP000009080"/>
    </source>
</evidence>
<dbReference type="CDD" id="cd04301">
    <property type="entry name" value="NAT_SF"/>
    <property type="match status" value="1"/>
</dbReference>
<dbReference type="InterPro" id="IPR016181">
    <property type="entry name" value="Acyl_CoA_acyltransferase"/>
</dbReference>
<accession>C5BTS1</accession>
<dbReference type="PROSITE" id="PS51186">
    <property type="entry name" value="GNAT"/>
    <property type="match status" value="1"/>
</dbReference>
<dbReference type="AlphaFoldDB" id="C5BTS1"/>
<dbReference type="OrthoDB" id="8479334at2"/>
<dbReference type="Pfam" id="PF00583">
    <property type="entry name" value="Acetyltransf_1"/>
    <property type="match status" value="1"/>
</dbReference>
<dbReference type="Gene3D" id="3.40.630.30">
    <property type="match status" value="1"/>
</dbReference>
<dbReference type="GO" id="GO:0016747">
    <property type="term" value="F:acyltransferase activity, transferring groups other than amino-acyl groups"/>
    <property type="evidence" value="ECO:0007669"/>
    <property type="project" value="InterPro"/>
</dbReference>
<dbReference type="InterPro" id="IPR000182">
    <property type="entry name" value="GNAT_dom"/>
</dbReference>
<name>C5BTS1_TERTT</name>
<protein>
    <submittedName>
        <fullName evidence="2">GCN5-related N-acetyltransferase</fullName>
    </submittedName>
</protein>
<reference evidence="2 3" key="1">
    <citation type="journal article" date="2009" name="PLoS ONE">
        <title>The complete genome of Teredinibacter turnerae T7901: an intracellular endosymbiont of marine wood-boring bivalves (shipworms).</title>
        <authorList>
            <person name="Yang J.C."/>
            <person name="Madupu R."/>
            <person name="Durkin A.S."/>
            <person name="Ekborg N.A."/>
            <person name="Pedamallu C.S."/>
            <person name="Hostetler J.B."/>
            <person name="Radune D."/>
            <person name="Toms B.S."/>
            <person name="Henrissat B."/>
            <person name="Coutinho P.M."/>
            <person name="Schwarz S."/>
            <person name="Field L."/>
            <person name="Trindade-Silva A.E."/>
            <person name="Soares C.A.G."/>
            <person name="Elshahawi S."/>
            <person name="Hanora A."/>
            <person name="Schmidt E.W."/>
            <person name="Haygood M.G."/>
            <person name="Posfai J."/>
            <person name="Benner J."/>
            <person name="Madinger C."/>
            <person name="Nove J."/>
            <person name="Anton B."/>
            <person name="Chaudhary K."/>
            <person name="Foster J."/>
            <person name="Holman A."/>
            <person name="Kumar S."/>
            <person name="Lessard P.A."/>
            <person name="Luyten Y.A."/>
            <person name="Slatko B."/>
            <person name="Wood N."/>
            <person name="Wu B."/>
            <person name="Teplitski M."/>
            <person name="Mougous J.D."/>
            <person name="Ward N."/>
            <person name="Eisen J.A."/>
            <person name="Badger J.H."/>
            <person name="Distel D.L."/>
        </authorList>
    </citation>
    <scope>NUCLEOTIDE SEQUENCE [LARGE SCALE GENOMIC DNA]</scope>
    <source>
        <strain evidence="3">ATCC 39867 / T7901</strain>
    </source>
</reference>